<dbReference type="PANTHER" id="PTHR10851">
    <property type="entry name" value="PYRIDOXINE-5-PHOSPHATE OXIDASE"/>
    <property type="match status" value="1"/>
</dbReference>
<feature type="binding site" evidence="4">
    <location>
        <position position="76"/>
    </location>
    <ligand>
        <name>FMN</name>
        <dbReference type="ChEBI" id="CHEBI:58210"/>
    </ligand>
</feature>
<dbReference type="STRING" id="28084.Lche_1082"/>
<dbReference type="InterPro" id="IPR012349">
    <property type="entry name" value="Split_barrel_FMN-bd"/>
</dbReference>
<evidence type="ECO:0000256" key="1">
    <source>
        <dbReference type="ARBA" id="ARBA00022630"/>
    </source>
</evidence>
<dbReference type="AlphaFoldDB" id="A0A0W0S6K4"/>
<dbReference type="Pfam" id="PF01243">
    <property type="entry name" value="PNPOx_N"/>
    <property type="match status" value="1"/>
</dbReference>
<evidence type="ECO:0000259" key="5">
    <source>
        <dbReference type="Pfam" id="PF01243"/>
    </source>
</evidence>
<dbReference type="GO" id="GO:0008615">
    <property type="term" value="P:pyridoxine biosynthetic process"/>
    <property type="evidence" value="ECO:0007669"/>
    <property type="project" value="InterPro"/>
</dbReference>
<evidence type="ECO:0000313" key="6">
    <source>
        <dbReference type="EMBL" id="KTC79062.1"/>
    </source>
</evidence>
<dbReference type="SUPFAM" id="SSF50475">
    <property type="entry name" value="FMN-binding split barrel"/>
    <property type="match status" value="1"/>
</dbReference>
<dbReference type="RefSeq" id="WP_028382130.1">
    <property type="nucleotide sequence ID" value="NZ_CAAAIT010000002.1"/>
</dbReference>
<feature type="binding site" evidence="4">
    <location>
        <position position="98"/>
    </location>
    <ligand>
        <name>FMN</name>
        <dbReference type="ChEBI" id="CHEBI:58210"/>
    </ligand>
</feature>
<name>A0A0W0S6K4_9GAMM</name>
<proteinExistence type="predicted"/>
<dbReference type="EMBL" id="LNXW01000013">
    <property type="protein sequence ID" value="KTC79062.1"/>
    <property type="molecule type" value="Genomic_DNA"/>
</dbReference>
<dbReference type="InterPro" id="IPR000659">
    <property type="entry name" value="Pyridox_Oxase"/>
</dbReference>
<protein>
    <submittedName>
        <fullName evidence="6">Pyridoxamine 5'-phosphate oxidase</fullName>
        <ecNumber evidence="6">1.4.3.5</ecNumber>
    </submittedName>
</protein>
<keyword evidence="3 6" id="KW-0560">Oxidoreductase</keyword>
<keyword evidence="1" id="KW-0285">Flavoprotein</keyword>
<dbReference type="Proteomes" id="UP000054921">
    <property type="component" value="Unassembled WGS sequence"/>
</dbReference>
<evidence type="ECO:0000313" key="9">
    <source>
        <dbReference type="Proteomes" id="UP000277577"/>
    </source>
</evidence>
<gene>
    <name evidence="7" type="primary">pdxH_2</name>
    <name evidence="6" type="ORF">Lche_1082</name>
    <name evidence="7" type="ORF">NCTC11976_01726</name>
</gene>
<keyword evidence="2 4" id="KW-0288">FMN</keyword>
<reference evidence="6 8" key="1">
    <citation type="submission" date="2015-11" db="EMBL/GenBank/DDBJ databases">
        <title>Genomic analysis of 38 Legionella species identifies large and diverse effector repertoires.</title>
        <authorList>
            <person name="Burstein D."/>
            <person name="Amaro F."/>
            <person name="Zusman T."/>
            <person name="Lifshitz Z."/>
            <person name="Cohen O."/>
            <person name="Gilbert J.A."/>
            <person name="Pupko T."/>
            <person name="Shuman H.A."/>
            <person name="Segal G."/>
        </authorList>
    </citation>
    <scope>NUCLEOTIDE SEQUENCE [LARGE SCALE GENOMIC DNA]</scope>
    <source>
        <strain evidence="6 8">ORW</strain>
    </source>
</reference>
<dbReference type="InterPro" id="IPR011576">
    <property type="entry name" value="Pyridox_Oxase_N"/>
</dbReference>
<dbReference type="EMBL" id="LR134173">
    <property type="protein sequence ID" value="VEB36471.1"/>
    <property type="molecule type" value="Genomic_DNA"/>
</dbReference>
<sequence length="207" mass="24640">MQFTDRDWCLQELPEQVDYSWLLRLMKVWVETEDLPFNMGVLATVDENGFPRSRTVAIREINEHGLLFFTQLGSAKVAHISVNPYVSFTFMLPKTQRQVTVFGKVRPVSEEENLKNWETYDQERRLRFLVYGTKSGQLINKQQDLDEELVALKEQYKKNLPERPHEYVGYMIIPEQIKFYQLNEHRLSDSINAKRIHETWTLQRFVP</sequence>
<reference evidence="7 9" key="2">
    <citation type="submission" date="2018-12" db="EMBL/GenBank/DDBJ databases">
        <authorList>
            <consortium name="Pathogen Informatics"/>
        </authorList>
    </citation>
    <scope>NUCLEOTIDE SEQUENCE [LARGE SCALE GENOMIC DNA]</scope>
    <source>
        <strain evidence="7 9">NCTC11976</strain>
    </source>
</reference>
<keyword evidence="9" id="KW-1185">Reference proteome</keyword>
<feature type="domain" description="Pyridoxamine 5'-phosphate oxidase N-terminal" evidence="5">
    <location>
        <begin position="38"/>
        <end position="117"/>
    </location>
</feature>
<dbReference type="GO" id="GO:0004733">
    <property type="term" value="F:pyridoxamine phosphate oxidase activity"/>
    <property type="evidence" value="ECO:0007669"/>
    <property type="project" value="UniProtKB-EC"/>
</dbReference>
<feature type="binding site" evidence="4">
    <location>
        <begin position="69"/>
        <end position="70"/>
    </location>
    <ligand>
        <name>FMN</name>
        <dbReference type="ChEBI" id="CHEBI:58210"/>
    </ligand>
</feature>
<comment type="cofactor">
    <cofactor evidence="4">
        <name>FMN</name>
        <dbReference type="ChEBI" id="CHEBI:58210"/>
    </cofactor>
    <text evidence="4">Binds 1 FMN per subunit.</text>
</comment>
<evidence type="ECO:0000256" key="3">
    <source>
        <dbReference type="ARBA" id="ARBA00023002"/>
    </source>
</evidence>
<evidence type="ECO:0000313" key="8">
    <source>
        <dbReference type="Proteomes" id="UP000054921"/>
    </source>
</evidence>
<evidence type="ECO:0000313" key="7">
    <source>
        <dbReference type="EMBL" id="VEB36471.1"/>
    </source>
</evidence>
<dbReference type="PANTHER" id="PTHR10851:SF0">
    <property type="entry name" value="PYRIDOXINE-5'-PHOSPHATE OXIDASE"/>
    <property type="match status" value="1"/>
</dbReference>
<dbReference type="PIRSF" id="PIRSF000190">
    <property type="entry name" value="Pyd_amn-ph_oxd"/>
    <property type="match status" value="1"/>
</dbReference>
<dbReference type="GO" id="GO:0010181">
    <property type="term" value="F:FMN binding"/>
    <property type="evidence" value="ECO:0007669"/>
    <property type="project" value="InterPro"/>
</dbReference>
<dbReference type="EC" id="1.4.3.5" evidence="6"/>
<dbReference type="PATRIC" id="fig|28084.5.peg.1171"/>
<evidence type="ECO:0000256" key="2">
    <source>
        <dbReference type="ARBA" id="ARBA00022643"/>
    </source>
</evidence>
<dbReference type="Gene3D" id="2.30.110.10">
    <property type="entry name" value="Electron Transport, Fmn-binding Protein, Chain A"/>
    <property type="match status" value="1"/>
</dbReference>
<accession>A0A0W0S6K4</accession>
<evidence type="ECO:0000256" key="4">
    <source>
        <dbReference type="PIRSR" id="PIRSR000190-2"/>
    </source>
</evidence>
<organism evidence="6 8">
    <name type="scientific">Legionella cherrii</name>
    <dbReference type="NCBI Taxonomy" id="28084"/>
    <lineage>
        <taxon>Bacteria</taxon>
        <taxon>Pseudomonadati</taxon>
        <taxon>Pseudomonadota</taxon>
        <taxon>Gammaproteobacteria</taxon>
        <taxon>Legionellales</taxon>
        <taxon>Legionellaceae</taxon>
        <taxon>Legionella</taxon>
    </lineage>
</organism>
<dbReference type="OrthoDB" id="5645701at2"/>
<dbReference type="Proteomes" id="UP000277577">
    <property type="component" value="Chromosome"/>
</dbReference>